<evidence type="ECO:0000256" key="4">
    <source>
        <dbReference type="ARBA" id="ARBA00022516"/>
    </source>
</evidence>
<sequence>MSLKLKDSSSSSSNEEEDSSASSSSLSGDIQKIVEQIRKGLKDRSSQLLQNFKGKVFHLVGDNNKIFRFRIGLDGQITLVRRFTSLNHVTSVEDILKDVPAKAQRRFRAVVTGDPNKRIRDHLKETPQVKMLDKFSFTLGVLIICLTQYIIHRVPWSFPYFFCGLLSFLFLARYISYKQEKYQYFLLDFCYFVNVSTMTQALFFPRNEIWFKLNYVLSLGPILSAIVVWQNSLVFHSMDKVTSFFIHAFAPMQCHLTRWNLIDPSFPPPSSTIDFYSGFINPLLAYLTWQIVYIFLIEASPISSHLARDGDLMTSYRYLSRDRKNPLNALVRSICHKWKIDLPIEKNGDLNPDTFRTKMVFFTAQFGYTILMISYIWVLYSSYFLSCGYILSIFTWGTWNGASYYIEVFSKRYNLKFQVKEREEVVTDESEPDDEDFAEAAEILVNDEDLQSLSEEDEGKIISIKDVKYEPDIVFILSKDEGRKYSLNELRSFYPQLLIDYLIYSNNSNLELTKNVPPVSDINPDESKKDV</sequence>
<feature type="transmembrane region" description="Helical" evidence="14">
    <location>
        <begin position="132"/>
        <end position="151"/>
    </location>
</feature>
<dbReference type="AlphaFoldDB" id="A0A0K2SX87"/>
<evidence type="ECO:0000256" key="8">
    <source>
        <dbReference type="ARBA" id="ARBA00023098"/>
    </source>
</evidence>
<feature type="transmembrane region" description="Helical" evidence="14">
    <location>
        <begin position="359"/>
        <end position="377"/>
    </location>
</feature>
<dbReference type="GO" id="GO:0016746">
    <property type="term" value="F:acyltransferase activity"/>
    <property type="evidence" value="ECO:0007669"/>
    <property type="project" value="UniProtKB-KW"/>
</dbReference>
<keyword evidence="11" id="KW-1208">Phospholipid metabolism</keyword>
<evidence type="ECO:0000256" key="10">
    <source>
        <dbReference type="ARBA" id="ARBA00023209"/>
    </source>
</evidence>
<name>A0A0K2SX87_LEPSM</name>
<evidence type="ECO:0000256" key="12">
    <source>
        <dbReference type="ARBA" id="ARBA00023315"/>
    </source>
</evidence>
<dbReference type="PANTHER" id="PTHR31201">
    <property type="entry name" value="OS01G0585100 PROTEIN"/>
    <property type="match status" value="1"/>
</dbReference>
<evidence type="ECO:0000256" key="3">
    <source>
        <dbReference type="ARBA" id="ARBA00019082"/>
    </source>
</evidence>
<dbReference type="OrthoDB" id="6374474at2759"/>
<evidence type="ECO:0000256" key="6">
    <source>
        <dbReference type="ARBA" id="ARBA00022692"/>
    </source>
</evidence>
<feature type="transmembrane region" description="Helical" evidence="14">
    <location>
        <begin position="383"/>
        <end position="406"/>
    </location>
</feature>
<keyword evidence="7 14" id="KW-1133">Transmembrane helix</keyword>
<feature type="transmembrane region" description="Helical" evidence="14">
    <location>
        <begin position="209"/>
        <end position="229"/>
    </location>
</feature>
<feature type="transmembrane region" description="Helical" evidence="14">
    <location>
        <begin position="279"/>
        <end position="297"/>
    </location>
</feature>
<dbReference type="EMBL" id="HACA01000525">
    <property type="protein sequence ID" value="CDW17886.1"/>
    <property type="molecule type" value="Transcribed_RNA"/>
</dbReference>
<dbReference type="Pfam" id="PF10998">
    <property type="entry name" value="DUF2838"/>
    <property type="match status" value="1"/>
</dbReference>
<feature type="transmembrane region" description="Helical" evidence="14">
    <location>
        <begin position="157"/>
        <end position="175"/>
    </location>
</feature>
<protein>
    <recommendedName>
        <fullName evidence="3">Glycerophosphocholine acyltransferase 1</fullName>
    </recommendedName>
</protein>
<keyword evidence="8" id="KW-0443">Lipid metabolism</keyword>
<evidence type="ECO:0000256" key="14">
    <source>
        <dbReference type="SAM" id="Phobius"/>
    </source>
</evidence>
<accession>A0A0K2SX87</accession>
<evidence type="ECO:0000256" key="13">
    <source>
        <dbReference type="SAM" id="MobiDB-lite"/>
    </source>
</evidence>
<keyword evidence="5" id="KW-0808">Transferase</keyword>
<keyword evidence="4" id="KW-0444">Lipid biosynthesis</keyword>
<dbReference type="GO" id="GO:0006656">
    <property type="term" value="P:phosphatidylcholine biosynthetic process"/>
    <property type="evidence" value="ECO:0007669"/>
    <property type="project" value="TreeGrafter"/>
</dbReference>
<keyword evidence="12" id="KW-0012">Acyltransferase</keyword>
<keyword evidence="10" id="KW-0594">Phospholipid biosynthesis</keyword>
<keyword evidence="9 14" id="KW-0472">Membrane</keyword>
<evidence type="ECO:0000256" key="1">
    <source>
        <dbReference type="ARBA" id="ARBA00004141"/>
    </source>
</evidence>
<comment type="similarity">
    <text evidence="2">Belongs to the GPC1 family.</text>
</comment>
<proteinExistence type="inferred from homology"/>
<feature type="region of interest" description="Disordered" evidence="13">
    <location>
        <begin position="1"/>
        <end position="27"/>
    </location>
</feature>
<evidence type="ECO:0000256" key="7">
    <source>
        <dbReference type="ARBA" id="ARBA00022989"/>
    </source>
</evidence>
<dbReference type="GO" id="GO:0016020">
    <property type="term" value="C:membrane"/>
    <property type="evidence" value="ECO:0007669"/>
    <property type="project" value="UniProtKB-SubCell"/>
</dbReference>
<evidence type="ECO:0000256" key="2">
    <source>
        <dbReference type="ARBA" id="ARBA00006675"/>
    </source>
</evidence>
<reference evidence="15" key="1">
    <citation type="submission" date="2014-05" db="EMBL/GenBank/DDBJ databases">
        <authorList>
            <person name="Chronopoulou M."/>
        </authorList>
    </citation>
    <scope>NUCLEOTIDE SEQUENCE</scope>
    <source>
        <tissue evidence="15">Whole organism</tissue>
    </source>
</reference>
<evidence type="ECO:0000256" key="11">
    <source>
        <dbReference type="ARBA" id="ARBA00023264"/>
    </source>
</evidence>
<dbReference type="OMA" id="RIVQFRI"/>
<evidence type="ECO:0000256" key="5">
    <source>
        <dbReference type="ARBA" id="ARBA00022679"/>
    </source>
</evidence>
<evidence type="ECO:0000256" key="9">
    <source>
        <dbReference type="ARBA" id="ARBA00023136"/>
    </source>
</evidence>
<dbReference type="PANTHER" id="PTHR31201:SF1">
    <property type="entry name" value="GLYCEROPHOSPHOCHOLINE ACYLTRANSFERASE 1"/>
    <property type="match status" value="1"/>
</dbReference>
<comment type="subcellular location">
    <subcellularLocation>
        <location evidence="1">Membrane</location>
        <topology evidence="1">Multi-pass membrane protein</topology>
    </subcellularLocation>
</comment>
<evidence type="ECO:0000313" key="15">
    <source>
        <dbReference type="EMBL" id="CDW17886.1"/>
    </source>
</evidence>
<dbReference type="InterPro" id="IPR021261">
    <property type="entry name" value="GPCAT"/>
</dbReference>
<keyword evidence="6 14" id="KW-0812">Transmembrane</keyword>
<organism evidence="15">
    <name type="scientific">Lepeophtheirus salmonis</name>
    <name type="common">Salmon louse</name>
    <name type="synonym">Caligus salmonis</name>
    <dbReference type="NCBI Taxonomy" id="72036"/>
    <lineage>
        <taxon>Eukaryota</taxon>
        <taxon>Metazoa</taxon>
        <taxon>Ecdysozoa</taxon>
        <taxon>Arthropoda</taxon>
        <taxon>Crustacea</taxon>
        <taxon>Multicrustacea</taxon>
        <taxon>Hexanauplia</taxon>
        <taxon>Copepoda</taxon>
        <taxon>Siphonostomatoida</taxon>
        <taxon>Caligidae</taxon>
        <taxon>Lepeophtheirus</taxon>
    </lineage>
</organism>